<evidence type="ECO:0000313" key="2">
    <source>
        <dbReference type="Proteomes" id="UP001139366"/>
    </source>
</evidence>
<evidence type="ECO:0000313" key="1">
    <source>
        <dbReference type="EMBL" id="MBZ4037300.1"/>
    </source>
</evidence>
<comment type="caution">
    <text evidence="1">The sequence shown here is derived from an EMBL/GenBank/DDBJ whole genome shotgun (WGS) entry which is preliminary data.</text>
</comment>
<gene>
    <name evidence="1" type="ORF">K6T82_21245</name>
</gene>
<keyword evidence="2" id="KW-1185">Reference proteome</keyword>
<name>A0A9X1KS73_9FLAO</name>
<dbReference type="RefSeq" id="WP_223710419.1">
    <property type="nucleotide sequence ID" value="NZ_JAINUY010000008.1"/>
</dbReference>
<protein>
    <submittedName>
        <fullName evidence="1">Uncharacterized protein</fullName>
    </submittedName>
</protein>
<dbReference type="AlphaFoldDB" id="A0A9X1KS73"/>
<dbReference type="EMBL" id="JAINUY010000008">
    <property type="protein sequence ID" value="MBZ4037300.1"/>
    <property type="molecule type" value="Genomic_DNA"/>
</dbReference>
<organism evidence="1 2">
    <name type="scientific">Flavobacterium potami</name>
    <dbReference type="NCBI Taxonomy" id="2872310"/>
    <lineage>
        <taxon>Bacteria</taxon>
        <taxon>Pseudomonadati</taxon>
        <taxon>Bacteroidota</taxon>
        <taxon>Flavobacteriia</taxon>
        <taxon>Flavobacteriales</taxon>
        <taxon>Flavobacteriaceae</taxon>
        <taxon>Flavobacterium</taxon>
    </lineage>
</organism>
<dbReference type="Proteomes" id="UP001139366">
    <property type="component" value="Unassembled WGS sequence"/>
</dbReference>
<proteinExistence type="predicted"/>
<accession>A0A9X1KS73</accession>
<sequence length="221" mass="25874">MKTSFEIEIDPSSLSIFFPKYRLKDKFQILDILLESARYIIHGKREEKVKSVNKIVFFREKMNRVFFVSEDKIYSITFPFNLIIGEEGEVTLNFKNLIEIDSYAISSLIILLKNPLINSDNCLDFIDPVIDLENESNSNYWPVLKDLIMLEDGYLRYDMDEKGFKEASEKQQQHRHPLHHIDVFYTNGATFKLGLEKSILDNDLIDILDSSTNCKFLRSIN</sequence>
<reference evidence="1 2" key="1">
    <citation type="journal article" date="2023" name="Antonie Van Leeuwenhoek">
        <title>Flavobacterium potami sp. nov., a multi-metal resistance genes harbouring bacterium isolated from shallow river silt.</title>
        <authorList>
            <person name="Li S."/>
            <person name="Mao S."/>
            <person name="Mu W."/>
            <person name="Guo B."/>
            <person name="Li C."/>
            <person name="Zhu Q."/>
            <person name="Hou X."/>
            <person name="Zhao Y."/>
            <person name="Wei S."/>
            <person name="Liu H."/>
            <person name="Liu A."/>
        </authorList>
    </citation>
    <scope>NUCLEOTIDE SEQUENCE [LARGE SCALE GENOMIC DNA]</scope>
    <source>
        <strain evidence="1 2">17A</strain>
    </source>
</reference>